<keyword evidence="1" id="KW-1133">Transmembrane helix</keyword>
<keyword evidence="1" id="KW-0812">Transmembrane</keyword>
<organism evidence="2 3">
    <name type="scientific">Sulfurisphaera tokodaii</name>
    <dbReference type="NCBI Taxonomy" id="111955"/>
    <lineage>
        <taxon>Archaea</taxon>
        <taxon>Thermoproteota</taxon>
        <taxon>Thermoprotei</taxon>
        <taxon>Sulfolobales</taxon>
        <taxon>Sulfolobaceae</taxon>
        <taxon>Sulfurisphaera</taxon>
    </lineage>
</organism>
<sequence>MRKTITAFMDEVVDWFNSKSTVGVTFNSQGLYIADAIGIRRIPKIYILFALAFVFSLSVFIPVIIATYVFFLVVRSTIIYAIVLIISMSILSLYRDKIVTALNKYLIYYASDIVVLWSEVKAISTINKRFDRYFLVTYVNLGYWYVETFNHKIIIINNIEVPESKLDYVKSKFMLKI</sequence>
<gene>
    <name evidence="2" type="ORF">HA332_12800</name>
</gene>
<evidence type="ECO:0000313" key="3">
    <source>
        <dbReference type="Proteomes" id="UP000646844"/>
    </source>
</evidence>
<keyword evidence="1" id="KW-0472">Membrane</keyword>
<dbReference type="RefSeq" id="WP_052846650.1">
    <property type="nucleotide sequence ID" value="NZ_BAABQO010000008.1"/>
</dbReference>
<comment type="caution">
    <text evidence="2">The sequence shown here is derived from an EMBL/GenBank/DDBJ whole genome shotgun (WGS) entry which is preliminary data.</text>
</comment>
<proteinExistence type="predicted"/>
<evidence type="ECO:0000256" key="1">
    <source>
        <dbReference type="SAM" id="Phobius"/>
    </source>
</evidence>
<dbReference type="Proteomes" id="UP000646844">
    <property type="component" value="Unassembled WGS sequence"/>
</dbReference>
<feature type="transmembrane region" description="Helical" evidence="1">
    <location>
        <begin position="45"/>
        <end position="71"/>
    </location>
</feature>
<accession>A0A832WFV3</accession>
<name>A0A832WFV3_9CREN</name>
<dbReference type="GeneID" id="1459824"/>
<dbReference type="EMBL" id="DUJO01000053">
    <property type="protein sequence ID" value="HII75213.1"/>
    <property type="molecule type" value="Genomic_DNA"/>
</dbReference>
<feature type="transmembrane region" description="Helical" evidence="1">
    <location>
        <begin position="77"/>
        <end position="94"/>
    </location>
</feature>
<protein>
    <submittedName>
        <fullName evidence="2">Uncharacterized protein</fullName>
    </submittedName>
</protein>
<dbReference type="AlphaFoldDB" id="A0A832WFV3"/>
<evidence type="ECO:0000313" key="2">
    <source>
        <dbReference type="EMBL" id="HII75213.1"/>
    </source>
</evidence>
<reference evidence="2" key="1">
    <citation type="journal article" date="2020" name="bioRxiv">
        <title>A rank-normalized archaeal taxonomy based on genome phylogeny resolves widespread incomplete and uneven classifications.</title>
        <authorList>
            <person name="Rinke C."/>
            <person name="Chuvochina M."/>
            <person name="Mussig A.J."/>
            <person name="Chaumeil P.-A."/>
            <person name="Waite D.W."/>
            <person name="Whitman W.B."/>
            <person name="Parks D.H."/>
            <person name="Hugenholtz P."/>
        </authorList>
    </citation>
    <scope>NUCLEOTIDE SEQUENCE</scope>
    <source>
        <strain evidence="2">UBA8838</strain>
    </source>
</reference>